<proteinExistence type="predicted"/>
<gene>
    <name evidence="1" type="ORF">PHMEG_00014445</name>
</gene>
<reference evidence="2" key="1">
    <citation type="submission" date="2017-03" db="EMBL/GenBank/DDBJ databases">
        <title>Phytopthora megakarya and P. palmivora, two closely related causual agents of cacao black pod achieved similar genome size and gene model numbers by different mechanisms.</title>
        <authorList>
            <person name="Ali S."/>
            <person name="Shao J."/>
            <person name="Larry D.J."/>
            <person name="Kronmiller B."/>
            <person name="Shen D."/>
            <person name="Strem M.D."/>
            <person name="Melnick R.L."/>
            <person name="Guiltinan M.J."/>
            <person name="Tyler B.M."/>
            <person name="Meinhardt L.W."/>
            <person name="Bailey B.A."/>
        </authorList>
    </citation>
    <scope>NUCLEOTIDE SEQUENCE [LARGE SCALE GENOMIC DNA]</scope>
    <source>
        <strain evidence="2">zdho120</strain>
    </source>
</reference>
<dbReference type="Proteomes" id="UP000198211">
    <property type="component" value="Unassembled WGS sequence"/>
</dbReference>
<sequence length="70" mass="7913">MSVREAGVHIVMLENADKEQLFVQALNGSNVFYGGIDFHLEPTHVKAQLHRRTPSCRQKLSCLRLTNFCG</sequence>
<evidence type="ECO:0000313" key="2">
    <source>
        <dbReference type="Proteomes" id="UP000198211"/>
    </source>
</evidence>
<comment type="caution">
    <text evidence="1">The sequence shown here is derived from an EMBL/GenBank/DDBJ whole genome shotgun (WGS) entry which is preliminary data.</text>
</comment>
<accession>A0A225W3S4</accession>
<dbReference type="EMBL" id="NBNE01001857">
    <property type="protein sequence ID" value="OWZ12403.1"/>
    <property type="molecule type" value="Genomic_DNA"/>
</dbReference>
<keyword evidence="2" id="KW-1185">Reference proteome</keyword>
<dbReference type="AlphaFoldDB" id="A0A225W3S4"/>
<name>A0A225W3S4_9STRA</name>
<evidence type="ECO:0000313" key="1">
    <source>
        <dbReference type="EMBL" id="OWZ12403.1"/>
    </source>
</evidence>
<organism evidence="1 2">
    <name type="scientific">Phytophthora megakarya</name>
    <dbReference type="NCBI Taxonomy" id="4795"/>
    <lineage>
        <taxon>Eukaryota</taxon>
        <taxon>Sar</taxon>
        <taxon>Stramenopiles</taxon>
        <taxon>Oomycota</taxon>
        <taxon>Peronosporomycetes</taxon>
        <taxon>Peronosporales</taxon>
        <taxon>Peronosporaceae</taxon>
        <taxon>Phytophthora</taxon>
    </lineage>
</organism>
<protein>
    <submittedName>
        <fullName evidence="1">Uncharacterized protein</fullName>
    </submittedName>
</protein>